<name>A0ABX1LKQ3_9CYAN</name>
<evidence type="ECO:0000313" key="2">
    <source>
        <dbReference type="Proteomes" id="UP000738376"/>
    </source>
</evidence>
<dbReference type="EMBL" id="JAAVJL010000001">
    <property type="protein sequence ID" value="NMF56643.1"/>
    <property type="molecule type" value="Genomic_DNA"/>
</dbReference>
<evidence type="ECO:0008006" key="3">
    <source>
        <dbReference type="Google" id="ProtNLM"/>
    </source>
</evidence>
<dbReference type="PANTHER" id="PTHR40036">
    <property type="entry name" value="MACROCIN O-METHYLTRANSFERASE"/>
    <property type="match status" value="1"/>
</dbReference>
<reference evidence="1 2" key="1">
    <citation type="submission" date="2020-03" db="EMBL/GenBank/DDBJ databases">
        <title>Draft Genome Sequence of 2-Methylisoborneol Producing Pseudanabaena yagii Strain GIHE-NHR1 Isolated from North Han River in South Korea.</title>
        <authorList>
            <person name="Jeong J."/>
        </authorList>
    </citation>
    <scope>NUCLEOTIDE SEQUENCE [LARGE SCALE GENOMIC DNA]</scope>
    <source>
        <strain evidence="1 2">GIHE-NHR1</strain>
    </source>
</reference>
<sequence length="223" mass="25763">MVNYLREIFCKYKENLKFKRIYKKFKKFTMIPESVYISNLVLAKKIIDLDGCVVECGVWRGGMIGGVADVLGDTRSYYLFDSFQGLPKAQEIDGQSALDWQNNINGAMYFDNCYAPKEYAEEAMSISCAKKYTFGEGWFEETLPDFRPDTPIALLRLDADWYKSTKICLDNLFDLVKEGGLIILDDYYTWDGCSKAIHDFLSEKSRSERIESFNKVCFIIKKS</sequence>
<organism evidence="1 2">
    <name type="scientific">Pseudanabaena yagii GIHE-NHR1</name>
    <dbReference type="NCBI Taxonomy" id="2722753"/>
    <lineage>
        <taxon>Bacteria</taxon>
        <taxon>Bacillati</taxon>
        <taxon>Cyanobacteriota</taxon>
        <taxon>Cyanophyceae</taxon>
        <taxon>Pseudanabaenales</taxon>
        <taxon>Pseudanabaenaceae</taxon>
        <taxon>Pseudanabaena</taxon>
        <taxon>Pseudanabaena yagii</taxon>
    </lineage>
</organism>
<gene>
    <name evidence="1" type="ORF">HC246_01005</name>
</gene>
<dbReference type="PANTHER" id="PTHR40036:SF1">
    <property type="entry name" value="MACROCIN O-METHYLTRANSFERASE"/>
    <property type="match status" value="1"/>
</dbReference>
<evidence type="ECO:0000313" key="1">
    <source>
        <dbReference type="EMBL" id="NMF56643.1"/>
    </source>
</evidence>
<dbReference type="Gene3D" id="3.40.50.150">
    <property type="entry name" value="Vaccinia Virus protein VP39"/>
    <property type="match status" value="1"/>
</dbReference>
<keyword evidence="2" id="KW-1185">Reference proteome</keyword>
<comment type="caution">
    <text evidence="1">The sequence shown here is derived from an EMBL/GenBank/DDBJ whole genome shotgun (WGS) entry which is preliminary data.</text>
</comment>
<dbReference type="Proteomes" id="UP000738376">
    <property type="component" value="Unassembled WGS sequence"/>
</dbReference>
<accession>A0ABX1LKQ3</accession>
<dbReference type="InterPro" id="IPR008884">
    <property type="entry name" value="TylF_MeTrfase"/>
</dbReference>
<proteinExistence type="predicted"/>
<dbReference type="SUPFAM" id="SSF53335">
    <property type="entry name" value="S-adenosyl-L-methionine-dependent methyltransferases"/>
    <property type="match status" value="1"/>
</dbReference>
<dbReference type="InterPro" id="IPR029063">
    <property type="entry name" value="SAM-dependent_MTases_sf"/>
</dbReference>
<dbReference type="RefSeq" id="WP_169361764.1">
    <property type="nucleotide sequence ID" value="NZ_JAAVJL010000001.1"/>
</dbReference>
<protein>
    <recommendedName>
        <fullName evidence="3">Macrocin O-methyltransferase</fullName>
    </recommendedName>
</protein>
<dbReference type="Pfam" id="PF05711">
    <property type="entry name" value="TylF"/>
    <property type="match status" value="1"/>
</dbReference>